<name>A0A9D2NFG6_9FIRM</name>
<proteinExistence type="predicted"/>
<dbReference type="Gene3D" id="6.10.250.1120">
    <property type="match status" value="1"/>
</dbReference>
<dbReference type="EMBL" id="DWWS01000031">
    <property type="protein sequence ID" value="HJC23843.1"/>
    <property type="molecule type" value="Genomic_DNA"/>
</dbReference>
<dbReference type="PROSITE" id="PS51462">
    <property type="entry name" value="NUDIX"/>
    <property type="match status" value="1"/>
</dbReference>
<dbReference type="GO" id="GO:0016787">
    <property type="term" value="F:hydrolase activity"/>
    <property type="evidence" value="ECO:0007669"/>
    <property type="project" value="UniProtKB-KW"/>
</dbReference>
<reference evidence="2" key="2">
    <citation type="submission" date="2021-04" db="EMBL/GenBank/DDBJ databases">
        <authorList>
            <person name="Gilroy R."/>
        </authorList>
    </citation>
    <scope>NUCLEOTIDE SEQUENCE</scope>
    <source>
        <strain evidence="2">USAMLcec2-132</strain>
    </source>
</reference>
<accession>A0A9D2NFG6</accession>
<feature type="domain" description="Nudix hydrolase" evidence="1">
    <location>
        <begin position="71"/>
        <end position="195"/>
    </location>
</feature>
<evidence type="ECO:0000313" key="2">
    <source>
        <dbReference type="EMBL" id="HJC23843.1"/>
    </source>
</evidence>
<dbReference type="Pfam" id="PF12535">
    <property type="entry name" value="Nudix_N"/>
    <property type="match status" value="1"/>
</dbReference>
<dbReference type="SUPFAM" id="SSF55811">
    <property type="entry name" value="Nudix"/>
    <property type="match status" value="1"/>
</dbReference>
<reference evidence="2" key="1">
    <citation type="journal article" date="2021" name="PeerJ">
        <title>Extensive microbial diversity within the chicken gut microbiome revealed by metagenomics and culture.</title>
        <authorList>
            <person name="Gilroy R."/>
            <person name="Ravi A."/>
            <person name="Getino M."/>
            <person name="Pursley I."/>
            <person name="Horton D.L."/>
            <person name="Alikhan N.F."/>
            <person name="Baker D."/>
            <person name="Gharbi K."/>
            <person name="Hall N."/>
            <person name="Watson M."/>
            <person name="Adriaenssens E.M."/>
            <person name="Foster-Nyarko E."/>
            <person name="Jarju S."/>
            <person name="Secka A."/>
            <person name="Antonio M."/>
            <person name="Oren A."/>
            <person name="Chaudhuri R.R."/>
            <person name="La Ragione R."/>
            <person name="Hildebrand F."/>
            <person name="Pallen M.J."/>
        </authorList>
    </citation>
    <scope>NUCLEOTIDE SEQUENCE</scope>
    <source>
        <strain evidence="2">USAMLcec2-132</strain>
    </source>
</reference>
<dbReference type="InterPro" id="IPR015797">
    <property type="entry name" value="NUDIX_hydrolase-like_dom_sf"/>
</dbReference>
<organism evidence="2 3">
    <name type="scientific">Candidatus Eisenbergiella merdavium</name>
    <dbReference type="NCBI Taxonomy" id="2838551"/>
    <lineage>
        <taxon>Bacteria</taxon>
        <taxon>Bacillati</taxon>
        <taxon>Bacillota</taxon>
        <taxon>Clostridia</taxon>
        <taxon>Lachnospirales</taxon>
        <taxon>Lachnospiraceae</taxon>
        <taxon>Eisenbergiella</taxon>
    </lineage>
</organism>
<comment type="caution">
    <text evidence="2">The sequence shown here is derived from an EMBL/GenBank/DDBJ whole genome shotgun (WGS) entry which is preliminary data.</text>
</comment>
<evidence type="ECO:0000313" key="3">
    <source>
        <dbReference type="Proteomes" id="UP000823891"/>
    </source>
</evidence>
<dbReference type="InterPro" id="IPR059176">
    <property type="entry name" value="UDP-X_N"/>
</dbReference>
<dbReference type="AlphaFoldDB" id="A0A9D2NFG6"/>
<sequence>MNNRNELDELIRLAMELQSIAQNGLAYTRDAFDKERFERVREISAQIMAMKTELPLEKIKDVFCGEYGYQTPKLDTRAAVFQDGKILLVKEQGGWSLPGGWCDYNQSPASNTVKEAREEAGLDVVPVKVIAIQDRNKHNFPQYANPICKIFFQCDVQGGSFQENLETTESAFFSPDELPALNGDKNTLEQVKMCFDAASDPDWKTVFD</sequence>
<dbReference type="Gene3D" id="3.90.79.10">
    <property type="entry name" value="Nucleoside Triphosphate Pyrophosphohydrolase"/>
    <property type="match status" value="1"/>
</dbReference>
<dbReference type="PANTHER" id="PTHR43222:SF2">
    <property type="entry name" value="NUDIX HYDROLASE 23, CHLOROPLASTIC"/>
    <property type="match status" value="1"/>
</dbReference>
<evidence type="ECO:0000259" key="1">
    <source>
        <dbReference type="PROSITE" id="PS51462"/>
    </source>
</evidence>
<gene>
    <name evidence="2" type="ORF">H9761_09075</name>
</gene>
<dbReference type="PANTHER" id="PTHR43222">
    <property type="entry name" value="NUDIX HYDROLASE 23"/>
    <property type="match status" value="1"/>
</dbReference>
<dbReference type="Proteomes" id="UP000823891">
    <property type="component" value="Unassembled WGS sequence"/>
</dbReference>
<dbReference type="Pfam" id="PF00293">
    <property type="entry name" value="NUDIX"/>
    <property type="match status" value="1"/>
</dbReference>
<dbReference type="CDD" id="cd18889">
    <property type="entry name" value="NUDIX_ADPRase"/>
    <property type="match status" value="1"/>
</dbReference>
<keyword evidence="2" id="KW-0378">Hydrolase</keyword>
<dbReference type="InterPro" id="IPR000086">
    <property type="entry name" value="NUDIX_hydrolase_dom"/>
</dbReference>
<protein>
    <submittedName>
        <fullName evidence="2">NUDIX hydrolase</fullName>
    </submittedName>
</protein>